<accession>X6MS28</accession>
<dbReference type="EMBL" id="ASPP01017993">
    <property type="protein sequence ID" value="ETO16649.1"/>
    <property type="molecule type" value="Genomic_DNA"/>
</dbReference>
<reference evidence="1 2" key="1">
    <citation type="journal article" date="2013" name="Curr. Biol.">
        <title>The Genome of the Foraminiferan Reticulomyxa filosa.</title>
        <authorList>
            <person name="Glockner G."/>
            <person name="Hulsmann N."/>
            <person name="Schleicher M."/>
            <person name="Noegel A.A."/>
            <person name="Eichinger L."/>
            <person name="Gallinger C."/>
            <person name="Pawlowski J."/>
            <person name="Sierra R."/>
            <person name="Euteneuer U."/>
            <person name="Pillet L."/>
            <person name="Moustafa A."/>
            <person name="Platzer M."/>
            <person name="Groth M."/>
            <person name="Szafranski K."/>
            <person name="Schliwa M."/>
        </authorList>
    </citation>
    <scope>NUCLEOTIDE SEQUENCE [LARGE SCALE GENOMIC DNA]</scope>
</reference>
<protein>
    <submittedName>
        <fullName evidence="1">Uncharacterized protein</fullName>
    </submittedName>
</protein>
<sequence>MNFKDLLHVKLNFELFFFGVEGGATKKSSKRKGGHKKKKMIGTGDVNLYGFKDLKCANDFGRNGGAVFGETPCRELVALEEWTKVHLNHKTLTVEDLCEFMERHLLFQYRLLSNNCIVTAQTRR</sequence>
<keyword evidence="2" id="KW-1185">Reference proteome</keyword>
<name>X6MS28_RETFI</name>
<evidence type="ECO:0000313" key="2">
    <source>
        <dbReference type="Proteomes" id="UP000023152"/>
    </source>
</evidence>
<organism evidence="1 2">
    <name type="scientific">Reticulomyxa filosa</name>
    <dbReference type="NCBI Taxonomy" id="46433"/>
    <lineage>
        <taxon>Eukaryota</taxon>
        <taxon>Sar</taxon>
        <taxon>Rhizaria</taxon>
        <taxon>Retaria</taxon>
        <taxon>Foraminifera</taxon>
        <taxon>Monothalamids</taxon>
        <taxon>Reticulomyxidae</taxon>
        <taxon>Reticulomyxa</taxon>
    </lineage>
</organism>
<dbReference type="Proteomes" id="UP000023152">
    <property type="component" value="Unassembled WGS sequence"/>
</dbReference>
<evidence type="ECO:0000313" key="1">
    <source>
        <dbReference type="EMBL" id="ETO16649.1"/>
    </source>
</evidence>
<proteinExistence type="predicted"/>
<gene>
    <name evidence="1" type="ORF">RFI_20690</name>
</gene>
<comment type="caution">
    <text evidence="1">The sequence shown here is derived from an EMBL/GenBank/DDBJ whole genome shotgun (WGS) entry which is preliminary data.</text>
</comment>
<dbReference type="AlphaFoldDB" id="X6MS28"/>